<sequence length="337" mass="37087">MQALTLKGAKDFTYGERNIPERECGEVLIKIKAVSICGSDIHAIKGNQPMFTFPRVIGHEISAVVEDAGESVQLRKGDSVCVMPCIPCNTCIACKAGKTNCCTSLELYGVHKDGGLQEYMSLPERHLLKNPFPDQVDEAAIIEPLTIGHHAVSRMHLAEGSRILILGAGPIGAACAVCARALGMDVTLADINPSRREFVKHSFDFPVFHPGEKSEKKEMMDKTGREGYHGVIDTTANKASMEQAFTWLAHGGEIVFVGMFNGTLEINEAAFHMKEPSLHVTRNSTPDDYRAVIRLWREGRIDPGLFITDRISFQDAGTEILKWADGNKDVFKGIVRF</sequence>
<evidence type="ECO:0000259" key="2">
    <source>
        <dbReference type="Pfam" id="PF00107"/>
    </source>
</evidence>
<proteinExistence type="predicted"/>
<dbReference type="InterPro" id="IPR013149">
    <property type="entry name" value="ADH-like_C"/>
</dbReference>
<evidence type="ECO:0000256" key="1">
    <source>
        <dbReference type="ARBA" id="ARBA00023002"/>
    </source>
</evidence>
<dbReference type="PANTHER" id="PTHR43401">
    <property type="entry name" value="L-THREONINE 3-DEHYDROGENASE"/>
    <property type="match status" value="1"/>
</dbReference>
<keyword evidence="1" id="KW-0560">Oxidoreductase</keyword>
<feature type="domain" description="Alcohol dehydrogenase-like N-terminal" evidence="3">
    <location>
        <begin position="25"/>
        <end position="131"/>
    </location>
</feature>
<dbReference type="CDD" id="cd08261">
    <property type="entry name" value="Zn_ADH7"/>
    <property type="match status" value="1"/>
</dbReference>
<evidence type="ECO:0000313" key="5">
    <source>
        <dbReference type="Proteomes" id="UP001300871"/>
    </source>
</evidence>
<dbReference type="GO" id="GO:0016491">
    <property type="term" value="F:oxidoreductase activity"/>
    <property type="evidence" value="ECO:0007669"/>
    <property type="project" value="UniProtKB-KW"/>
</dbReference>
<protein>
    <submittedName>
        <fullName evidence="4">Zinc-binding alcohol dehydrogenase family protein</fullName>
    </submittedName>
</protein>
<evidence type="ECO:0000259" key="3">
    <source>
        <dbReference type="Pfam" id="PF08240"/>
    </source>
</evidence>
<organism evidence="4 5">
    <name type="scientific">Clostridium symbiosum</name>
    <name type="common">Bacteroides symbiosus</name>
    <dbReference type="NCBI Taxonomy" id="1512"/>
    <lineage>
        <taxon>Bacteria</taxon>
        <taxon>Bacillati</taxon>
        <taxon>Bacillota</taxon>
        <taxon>Clostridia</taxon>
        <taxon>Lachnospirales</taxon>
        <taxon>Lachnospiraceae</taxon>
        <taxon>Otoolea</taxon>
    </lineage>
</organism>
<dbReference type="PANTHER" id="PTHR43401:SF3">
    <property type="entry name" value="L-GALACTONATE-5-DEHYDROGENASE"/>
    <property type="match status" value="1"/>
</dbReference>
<dbReference type="InterPro" id="IPR013154">
    <property type="entry name" value="ADH-like_N"/>
</dbReference>
<name>A0AAW6AP55_CLOSY</name>
<feature type="domain" description="Alcohol dehydrogenase-like C-terminal" evidence="2">
    <location>
        <begin position="170"/>
        <end position="295"/>
    </location>
</feature>
<dbReference type="AlphaFoldDB" id="A0AAW6AP55"/>
<dbReference type="RefSeq" id="WP_054345026.1">
    <property type="nucleotide sequence ID" value="NZ_BAABZD010000002.1"/>
</dbReference>
<dbReference type="InterPro" id="IPR050129">
    <property type="entry name" value="Zn_alcohol_dh"/>
</dbReference>
<dbReference type="EMBL" id="JAQLGM010000003">
    <property type="protein sequence ID" value="MDB1998970.1"/>
    <property type="molecule type" value="Genomic_DNA"/>
</dbReference>
<dbReference type="InterPro" id="IPR011032">
    <property type="entry name" value="GroES-like_sf"/>
</dbReference>
<gene>
    <name evidence="4" type="ORF">PM006_02005</name>
</gene>
<dbReference type="Pfam" id="PF08240">
    <property type="entry name" value="ADH_N"/>
    <property type="match status" value="1"/>
</dbReference>
<dbReference type="Gene3D" id="3.40.50.720">
    <property type="entry name" value="NAD(P)-binding Rossmann-like Domain"/>
    <property type="match status" value="1"/>
</dbReference>
<dbReference type="SUPFAM" id="SSF50129">
    <property type="entry name" value="GroES-like"/>
    <property type="match status" value="1"/>
</dbReference>
<dbReference type="Pfam" id="PF00107">
    <property type="entry name" value="ADH_zinc_N"/>
    <property type="match status" value="1"/>
</dbReference>
<dbReference type="InterPro" id="IPR036291">
    <property type="entry name" value="NAD(P)-bd_dom_sf"/>
</dbReference>
<dbReference type="SUPFAM" id="SSF51735">
    <property type="entry name" value="NAD(P)-binding Rossmann-fold domains"/>
    <property type="match status" value="1"/>
</dbReference>
<comment type="caution">
    <text evidence="4">The sequence shown here is derived from an EMBL/GenBank/DDBJ whole genome shotgun (WGS) entry which is preliminary data.</text>
</comment>
<reference evidence="4" key="1">
    <citation type="submission" date="2023-01" db="EMBL/GenBank/DDBJ databases">
        <title>Human gut microbiome strain richness.</title>
        <authorList>
            <person name="Chen-Liaw A."/>
        </authorList>
    </citation>
    <scope>NUCLEOTIDE SEQUENCE</scope>
    <source>
        <strain evidence="4">B1_m1001713B170214d0_201011</strain>
    </source>
</reference>
<accession>A0AAW6AP55</accession>
<dbReference type="Gene3D" id="3.90.180.10">
    <property type="entry name" value="Medium-chain alcohol dehydrogenases, catalytic domain"/>
    <property type="match status" value="1"/>
</dbReference>
<dbReference type="Proteomes" id="UP001300871">
    <property type="component" value="Unassembled WGS sequence"/>
</dbReference>
<evidence type="ECO:0000313" key="4">
    <source>
        <dbReference type="EMBL" id="MDB1998970.1"/>
    </source>
</evidence>
<dbReference type="GeneID" id="57969660"/>